<dbReference type="PROSITE" id="PS50894">
    <property type="entry name" value="HPT"/>
    <property type="match status" value="1"/>
</dbReference>
<dbReference type="SMART" id="SM00388">
    <property type="entry name" value="HisKA"/>
    <property type="match status" value="1"/>
</dbReference>
<feature type="transmembrane region" description="Helical" evidence="18">
    <location>
        <begin position="530"/>
        <end position="552"/>
    </location>
</feature>
<feature type="modified residue" description="4-aspartylphosphate" evidence="17">
    <location>
        <position position="1000"/>
    </location>
</feature>
<evidence type="ECO:0000313" key="25">
    <source>
        <dbReference type="Proteomes" id="UP000596176"/>
    </source>
</evidence>
<evidence type="ECO:0000256" key="3">
    <source>
        <dbReference type="ARBA" id="ARBA00012438"/>
    </source>
</evidence>
<dbReference type="SUPFAM" id="SSF47384">
    <property type="entry name" value="Homodimeric domain of signal transducing histidine kinase"/>
    <property type="match status" value="1"/>
</dbReference>
<dbReference type="PANTHER" id="PTHR43047:SF72">
    <property type="entry name" value="OSMOSENSING HISTIDINE PROTEIN KINASE SLN1"/>
    <property type="match status" value="1"/>
</dbReference>
<dbReference type="InterPro" id="IPR001789">
    <property type="entry name" value="Sig_transdc_resp-reg_receiver"/>
</dbReference>
<gene>
    <name evidence="24" type="ORF">JKX24_13990</name>
</gene>
<dbReference type="Pfam" id="PF01627">
    <property type="entry name" value="Hpt"/>
    <property type="match status" value="1"/>
</dbReference>
<feature type="domain" description="Histidine kinase" evidence="20">
    <location>
        <begin position="708"/>
        <end position="929"/>
    </location>
</feature>
<accession>A0A7U0N2Q4</accession>
<keyword evidence="10" id="KW-0547">Nucleotide-binding</keyword>
<dbReference type="Gene3D" id="3.40.190.10">
    <property type="entry name" value="Periplasmic binding protein-like II"/>
    <property type="match status" value="4"/>
</dbReference>
<evidence type="ECO:0000256" key="18">
    <source>
        <dbReference type="SAM" id="Phobius"/>
    </source>
</evidence>
<dbReference type="InterPro" id="IPR001638">
    <property type="entry name" value="Solute-binding_3/MltF_N"/>
</dbReference>
<sequence length="1193" mass="131582">MMMNKLFLILLLFCSSVIAEVTPTFREINLDSRSQVQLPEPGLKGSDWQWLRQKRMLIYGTAAPNYPPYDITTGLHDYGGINADYLGIIGYNLNIQVRVRYYESYELLLQALARGEVDLIANASDEDKQKHGLLLSHPYLVASPALVERTDSLLHSKPIRRVGIESLYRNRKALIGRFPAGSTQIYDSSRRALEALSFNNLDAFIGDAISARYLINQANLNNLRLQLLPQEDANGFAFAVASSNGRLQRILNRVLETIPDSAVVAIQSRWSGGAPLASAGKHLLFTSLERKWIEDNPRVRVVVNDDFAPLNFFDEQGYFHGLTADVLEAISTRTGLKFDVIRATSLQQSLEEMKSGKADVVAGVTLDAVWPNGLLTTRSYLFNSWVLVGHEAQKADLQPQRIALVRGHPLDAFLRQHYPQSRIIPVATPYAGIEALTDGRADVLVLPMISADFLLSHGSQPGLQILRGLDSEPARFVMGVSGSEYPLATILDKALLSIPPEDIHAMTRNWYNNAYLMNSESVEGASMARYYRPALLALAAILLCFLAIFIFYRRQHQHRLEALRNEMALHQQMLLDAVPIPIYLTDLKEKIILANARFYQALGLAPPEAVGNSLESFQLSLSGAEDIALSSNEQDPHALLLTRQLTFGGHPHILQQWSTLLMAQQGQCDSKVGGWFDITEREQLIVQLQQAKERADSANRAKTTFLATMSHEIRTPLNAIIGMLELVLRQRQRSGEADVDLLNIAQGSAHSLLALIGDILDISRIESERLVLHPERADLRQLIESVAILFDGVARQKGLGFKLDIDAEIAGDVMIDPVRFKQVISNLVSNAIKFTRQGTVTLSALVDAVDDERLEMRIRVIDTGKGIDTATQSALFQPFSQGKNMAGSHGAGLGLYICRTLIAMMRGSIALVSEPEIGTEVTVSLSIPRLLAIVPPPAASPVEAPERAGLRILVVEDHRAGRLLLTQQLRFLGHHPIPVEDGIQALKALEQQRVDLVITDCHMPNMDGYEFTRRLRVKEREQGLPAVALWGLTADAQGSAREACLQAGMNDCLFKPVNLQILTEKLRTLSVEPGDTGSDLRIFDPAALPAELRVTGVFNEFVATLIESLDEDCTELNALRDHRSPDNGQLAEVAHKLLGAARLVHADLLAEACRRLAASGDIDDMDAVVQAVTDLIGVLQQSLSLADTRTTEG</sequence>
<feature type="modified residue" description="Phosphohistidine" evidence="16">
    <location>
        <position position="1135"/>
    </location>
</feature>
<keyword evidence="4" id="KW-1003">Cell membrane</keyword>
<evidence type="ECO:0000256" key="15">
    <source>
        <dbReference type="ARBA" id="ARBA00023136"/>
    </source>
</evidence>
<evidence type="ECO:0000256" key="12">
    <source>
        <dbReference type="ARBA" id="ARBA00022840"/>
    </source>
</evidence>
<dbReference type="InterPro" id="IPR036097">
    <property type="entry name" value="HisK_dim/P_sf"/>
</dbReference>
<dbReference type="InterPro" id="IPR003661">
    <property type="entry name" value="HisK_dim/P_dom"/>
</dbReference>
<evidence type="ECO:0000256" key="11">
    <source>
        <dbReference type="ARBA" id="ARBA00022777"/>
    </source>
</evidence>
<feature type="signal peptide" evidence="19">
    <location>
        <begin position="1"/>
        <end position="19"/>
    </location>
</feature>
<dbReference type="CDD" id="cd13705">
    <property type="entry name" value="PBP2_BvgS_D1"/>
    <property type="match status" value="1"/>
</dbReference>
<feature type="domain" description="PAS" evidence="22">
    <location>
        <begin position="574"/>
        <end position="614"/>
    </location>
</feature>
<keyword evidence="14" id="KW-0902">Two-component regulatory system</keyword>
<evidence type="ECO:0000256" key="6">
    <source>
        <dbReference type="ARBA" id="ARBA00022553"/>
    </source>
</evidence>
<keyword evidence="5" id="KW-0997">Cell inner membrane</keyword>
<dbReference type="CDD" id="cd17546">
    <property type="entry name" value="REC_hyHK_CKI1_RcsC-like"/>
    <property type="match status" value="1"/>
</dbReference>
<dbReference type="Gene3D" id="1.20.120.160">
    <property type="entry name" value="HPT domain"/>
    <property type="match status" value="1"/>
</dbReference>
<evidence type="ECO:0000259" key="21">
    <source>
        <dbReference type="PROSITE" id="PS50110"/>
    </source>
</evidence>
<evidence type="ECO:0000256" key="17">
    <source>
        <dbReference type="PROSITE-ProRule" id="PRU00169"/>
    </source>
</evidence>
<dbReference type="FunFam" id="3.30.565.10:FF:000010">
    <property type="entry name" value="Sensor histidine kinase RcsC"/>
    <property type="match status" value="1"/>
</dbReference>
<keyword evidence="9 19" id="KW-0732">Signal</keyword>
<proteinExistence type="predicted"/>
<dbReference type="InterPro" id="IPR008207">
    <property type="entry name" value="Sig_transdc_His_kin_Hpt_dom"/>
</dbReference>
<keyword evidence="6 17" id="KW-0597">Phosphoprotein</keyword>
<dbReference type="Pfam" id="PF00497">
    <property type="entry name" value="SBP_bac_3"/>
    <property type="match status" value="2"/>
</dbReference>
<evidence type="ECO:0000256" key="2">
    <source>
        <dbReference type="ARBA" id="ARBA00004429"/>
    </source>
</evidence>
<dbReference type="Pfam" id="PF00072">
    <property type="entry name" value="Response_reg"/>
    <property type="match status" value="1"/>
</dbReference>
<dbReference type="CDD" id="cd00082">
    <property type="entry name" value="HisKA"/>
    <property type="match status" value="1"/>
</dbReference>
<dbReference type="EC" id="2.7.13.3" evidence="3"/>
<dbReference type="SMART" id="SM00387">
    <property type="entry name" value="HATPase_c"/>
    <property type="match status" value="1"/>
</dbReference>
<dbReference type="InterPro" id="IPR005467">
    <property type="entry name" value="His_kinase_dom"/>
</dbReference>
<dbReference type="InterPro" id="IPR049871">
    <property type="entry name" value="BvgS-like_periplasmic2"/>
</dbReference>
<dbReference type="InterPro" id="IPR049870">
    <property type="entry name" value="BvgS-like_periplasmic1"/>
</dbReference>
<dbReference type="InterPro" id="IPR004358">
    <property type="entry name" value="Sig_transdc_His_kin-like_C"/>
</dbReference>
<dbReference type="PRINTS" id="PR00344">
    <property type="entry name" value="BCTRLSENSOR"/>
</dbReference>
<evidence type="ECO:0000256" key="14">
    <source>
        <dbReference type="ARBA" id="ARBA00023012"/>
    </source>
</evidence>
<evidence type="ECO:0000256" key="10">
    <source>
        <dbReference type="ARBA" id="ARBA00022741"/>
    </source>
</evidence>
<feature type="domain" description="Response regulatory" evidence="21">
    <location>
        <begin position="951"/>
        <end position="1070"/>
    </location>
</feature>
<keyword evidence="12" id="KW-0067">ATP-binding</keyword>
<dbReference type="CDD" id="cd13707">
    <property type="entry name" value="PBP2_BvgS_D2"/>
    <property type="match status" value="1"/>
</dbReference>
<keyword evidence="11" id="KW-0418">Kinase</keyword>
<dbReference type="SMART" id="SM00091">
    <property type="entry name" value="PAS"/>
    <property type="match status" value="1"/>
</dbReference>
<feature type="chain" id="PRO_5030858761" description="histidine kinase" evidence="19">
    <location>
        <begin position="20"/>
        <end position="1193"/>
    </location>
</feature>
<dbReference type="InterPro" id="IPR036890">
    <property type="entry name" value="HATPase_C_sf"/>
</dbReference>
<dbReference type="SMART" id="SM00448">
    <property type="entry name" value="REC"/>
    <property type="match status" value="1"/>
</dbReference>
<dbReference type="InterPro" id="IPR036641">
    <property type="entry name" value="HPT_dom_sf"/>
</dbReference>
<dbReference type="GO" id="GO:0005886">
    <property type="term" value="C:plasma membrane"/>
    <property type="evidence" value="ECO:0007669"/>
    <property type="project" value="UniProtKB-SubCell"/>
</dbReference>
<evidence type="ECO:0000256" key="19">
    <source>
        <dbReference type="SAM" id="SignalP"/>
    </source>
</evidence>
<dbReference type="SUPFAM" id="SSF52172">
    <property type="entry name" value="CheY-like"/>
    <property type="match status" value="1"/>
</dbReference>
<dbReference type="Gene3D" id="1.10.287.130">
    <property type="match status" value="1"/>
</dbReference>
<dbReference type="SUPFAM" id="SSF53850">
    <property type="entry name" value="Periplasmic binding protein-like II"/>
    <property type="match status" value="2"/>
</dbReference>
<protein>
    <recommendedName>
        <fullName evidence="3">histidine kinase</fullName>
        <ecNumber evidence="3">2.7.13.3</ecNumber>
    </recommendedName>
</protein>
<dbReference type="SMART" id="SM00062">
    <property type="entry name" value="PBPb"/>
    <property type="match status" value="2"/>
</dbReference>
<dbReference type="GO" id="GO:0009927">
    <property type="term" value="F:histidine phosphotransfer kinase activity"/>
    <property type="evidence" value="ECO:0007669"/>
    <property type="project" value="TreeGrafter"/>
</dbReference>
<dbReference type="SUPFAM" id="SSF47226">
    <property type="entry name" value="Histidine-containing phosphotransfer domain, HPT domain"/>
    <property type="match status" value="1"/>
</dbReference>
<dbReference type="Pfam" id="PF00512">
    <property type="entry name" value="HisKA"/>
    <property type="match status" value="1"/>
</dbReference>
<evidence type="ECO:0000256" key="4">
    <source>
        <dbReference type="ARBA" id="ARBA00022475"/>
    </source>
</evidence>
<dbReference type="PROSITE" id="PS50109">
    <property type="entry name" value="HIS_KIN"/>
    <property type="match status" value="1"/>
</dbReference>
<feature type="domain" description="HPt" evidence="23">
    <location>
        <begin position="1094"/>
        <end position="1193"/>
    </location>
</feature>
<dbReference type="EMBL" id="CP068391">
    <property type="protein sequence ID" value="QQX51340.1"/>
    <property type="molecule type" value="Genomic_DNA"/>
</dbReference>
<dbReference type="AlphaFoldDB" id="A0A7U0N2Q4"/>
<keyword evidence="13 18" id="KW-1133">Transmembrane helix</keyword>
<evidence type="ECO:0000259" key="20">
    <source>
        <dbReference type="PROSITE" id="PS50109"/>
    </source>
</evidence>
<evidence type="ECO:0000256" key="9">
    <source>
        <dbReference type="ARBA" id="ARBA00022729"/>
    </source>
</evidence>
<comment type="catalytic activity">
    <reaction evidence="1">
        <text>ATP + protein L-histidine = ADP + protein N-phospho-L-histidine.</text>
        <dbReference type="EC" id="2.7.13.3"/>
    </reaction>
</comment>
<evidence type="ECO:0000256" key="1">
    <source>
        <dbReference type="ARBA" id="ARBA00000085"/>
    </source>
</evidence>
<organism evidence="24 25">
    <name type="scientific">Serratia proteamaculans</name>
    <dbReference type="NCBI Taxonomy" id="28151"/>
    <lineage>
        <taxon>Bacteria</taxon>
        <taxon>Pseudomonadati</taxon>
        <taxon>Pseudomonadota</taxon>
        <taxon>Gammaproteobacteria</taxon>
        <taxon>Enterobacterales</taxon>
        <taxon>Yersiniaceae</taxon>
        <taxon>Serratia</taxon>
    </lineage>
</organism>
<dbReference type="PROSITE" id="PS50110">
    <property type="entry name" value="RESPONSE_REGULATORY"/>
    <property type="match status" value="1"/>
</dbReference>
<dbReference type="InterPro" id="IPR011006">
    <property type="entry name" value="CheY-like_superfamily"/>
</dbReference>
<evidence type="ECO:0000256" key="8">
    <source>
        <dbReference type="ARBA" id="ARBA00022692"/>
    </source>
</evidence>
<dbReference type="RefSeq" id="WP_207977535.1">
    <property type="nucleotide sequence ID" value="NZ_CP068391.1"/>
</dbReference>
<evidence type="ECO:0000256" key="5">
    <source>
        <dbReference type="ARBA" id="ARBA00022519"/>
    </source>
</evidence>
<comment type="subcellular location">
    <subcellularLocation>
        <location evidence="2">Cell inner membrane</location>
        <topology evidence="2">Multi-pass membrane protein</topology>
    </subcellularLocation>
</comment>
<dbReference type="Gene3D" id="3.40.50.2300">
    <property type="match status" value="1"/>
</dbReference>
<dbReference type="InterPro" id="IPR000014">
    <property type="entry name" value="PAS"/>
</dbReference>
<dbReference type="Proteomes" id="UP000596176">
    <property type="component" value="Chromosome"/>
</dbReference>
<keyword evidence="8 18" id="KW-0812">Transmembrane</keyword>
<evidence type="ECO:0000259" key="23">
    <source>
        <dbReference type="PROSITE" id="PS50894"/>
    </source>
</evidence>
<reference evidence="24 25" key="1">
    <citation type="submission" date="2021-01" db="EMBL/GenBank/DDBJ databases">
        <title>Chromosome sequence of Serratia proteamaculans strain 94 rif-r, isolated from spoiled beef.</title>
        <authorList>
            <person name="Zaytseva Y.V."/>
            <person name="Iablokov S.N."/>
            <person name="Klyukina A."/>
        </authorList>
    </citation>
    <scope>NUCLEOTIDE SEQUENCE [LARGE SCALE GENOMIC DNA]</scope>
    <source>
        <strain evidence="24 25">94 rif-r</strain>
    </source>
</reference>
<dbReference type="InterPro" id="IPR035965">
    <property type="entry name" value="PAS-like_dom_sf"/>
</dbReference>
<dbReference type="Pfam" id="PF02518">
    <property type="entry name" value="HATPase_c"/>
    <property type="match status" value="1"/>
</dbReference>
<dbReference type="SUPFAM" id="SSF55874">
    <property type="entry name" value="ATPase domain of HSP90 chaperone/DNA topoisomerase II/histidine kinase"/>
    <property type="match status" value="1"/>
</dbReference>
<keyword evidence="15 18" id="KW-0472">Membrane</keyword>
<name>A0A7U0N2Q4_SERPR</name>
<evidence type="ECO:0000313" key="24">
    <source>
        <dbReference type="EMBL" id="QQX51340.1"/>
    </source>
</evidence>
<dbReference type="GO" id="GO:0000155">
    <property type="term" value="F:phosphorelay sensor kinase activity"/>
    <property type="evidence" value="ECO:0007669"/>
    <property type="project" value="InterPro"/>
</dbReference>
<dbReference type="Gene3D" id="3.30.450.20">
    <property type="entry name" value="PAS domain"/>
    <property type="match status" value="1"/>
</dbReference>
<evidence type="ECO:0000256" key="13">
    <source>
        <dbReference type="ARBA" id="ARBA00022989"/>
    </source>
</evidence>
<evidence type="ECO:0000259" key="22">
    <source>
        <dbReference type="PROSITE" id="PS50112"/>
    </source>
</evidence>
<dbReference type="CDD" id="cd16922">
    <property type="entry name" value="HATPase_EvgS-ArcB-TorS-like"/>
    <property type="match status" value="1"/>
</dbReference>
<dbReference type="PROSITE" id="PS50112">
    <property type="entry name" value="PAS"/>
    <property type="match status" value="1"/>
</dbReference>
<dbReference type="GO" id="GO:0005524">
    <property type="term" value="F:ATP binding"/>
    <property type="evidence" value="ECO:0007669"/>
    <property type="project" value="UniProtKB-KW"/>
</dbReference>
<dbReference type="InterPro" id="IPR003594">
    <property type="entry name" value="HATPase_dom"/>
</dbReference>
<evidence type="ECO:0000256" key="7">
    <source>
        <dbReference type="ARBA" id="ARBA00022679"/>
    </source>
</evidence>
<evidence type="ECO:0000256" key="16">
    <source>
        <dbReference type="PROSITE-ProRule" id="PRU00110"/>
    </source>
</evidence>
<dbReference type="Gene3D" id="3.30.565.10">
    <property type="entry name" value="Histidine kinase-like ATPase, C-terminal domain"/>
    <property type="match status" value="1"/>
</dbReference>
<keyword evidence="7" id="KW-0808">Transferase</keyword>
<dbReference type="Pfam" id="PF13188">
    <property type="entry name" value="PAS_8"/>
    <property type="match status" value="1"/>
</dbReference>
<dbReference type="SUPFAM" id="SSF55785">
    <property type="entry name" value="PYP-like sensor domain (PAS domain)"/>
    <property type="match status" value="1"/>
</dbReference>
<dbReference type="PANTHER" id="PTHR43047">
    <property type="entry name" value="TWO-COMPONENT HISTIDINE PROTEIN KINASE"/>
    <property type="match status" value="1"/>
</dbReference>